<accession>A0A1F8H585</accession>
<gene>
    <name evidence="2" type="ORF">A3I32_03015</name>
</gene>
<organism evidence="2 3">
    <name type="scientific">Candidatus Yanofskybacteria bacterium RIFCSPLOWO2_02_FULL_45_10</name>
    <dbReference type="NCBI Taxonomy" id="1802706"/>
    <lineage>
        <taxon>Bacteria</taxon>
        <taxon>Candidatus Yanofskyibacteriota</taxon>
    </lineage>
</organism>
<dbReference type="AlphaFoldDB" id="A0A1F8H585"/>
<dbReference type="InterPro" id="IPR004860">
    <property type="entry name" value="LAGLIDADG_dom"/>
</dbReference>
<dbReference type="Proteomes" id="UP000177494">
    <property type="component" value="Unassembled WGS sequence"/>
</dbReference>
<dbReference type="EMBL" id="MGKU01000027">
    <property type="protein sequence ID" value="OGN32019.1"/>
    <property type="molecule type" value="Genomic_DNA"/>
</dbReference>
<feature type="domain" description="Homing endonuclease LAGLIDADG" evidence="1">
    <location>
        <begin position="14"/>
        <end position="120"/>
    </location>
</feature>
<dbReference type="PANTHER" id="PTHR36181:SF4">
    <property type="entry name" value="LAGLIDADG ENDONUCLEASE"/>
    <property type="match status" value="1"/>
</dbReference>
<dbReference type="Pfam" id="PF00961">
    <property type="entry name" value="LAGLIDADG_1"/>
    <property type="match status" value="1"/>
</dbReference>
<reference evidence="2 3" key="1">
    <citation type="journal article" date="2016" name="Nat. Commun.">
        <title>Thousands of microbial genomes shed light on interconnected biogeochemical processes in an aquifer system.</title>
        <authorList>
            <person name="Anantharaman K."/>
            <person name="Brown C.T."/>
            <person name="Hug L.A."/>
            <person name="Sharon I."/>
            <person name="Castelle C.J."/>
            <person name="Probst A.J."/>
            <person name="Thomas B.C."/>
            <person name="Singh A."/>
            <person name="Wilkins M.J."/>
            <person name="Karaoz U."/>
            <person name="Brodie E.L."/>
            <person name="Williams K.H."/>
            <person name="Hubbard S.S."/>
            <person name="Banfield J.F."/>
        </authorList>
    </citation>
    <scope>NUCLEOTIDE SEQUENCE [LARGE SCALE GENOMIC DNA]</scope>
</reference>
<dbReference type="PANTHER" id="PTHR36181">
    <property type="entry name" value="INTRON-ENCODED ENDONUCLEASE AI3-RELATED"/>
    <property type="match status" value="1"/>
</dbReference>
<sequence>MEEKNNENLSGDYIAGFVDGEGCFALKFRRDVKKNLENGKIRTYFYWGVEFAIVLRQDDVEILEKIKNIFKCGTITYSNGEVRFSIQNSKSLSEVIIPFFEKYKLHAKKAKDFLLWQEAVFILNKYRDGTVNSRVGKRGFIKKEIKQEDTVRLSEIRDSMITYKSKRPKAFKWKVT</sequence>
<dbReference type="Gene3D" id="3.10.28.10">
    <property type="entry name" value="Homing endonucleases"/>
    <property type="match status" value="1"/>
</dbReference>
<comment type="caution">
    <text evidence="2">The sequence shown here is derived from an EMBL/GenBank/DDBJ whole genome shotgun (WGS) entry which is preliminary data.</text>
</comment>
<dbReference type="InterPro" id="IPR027434">
    <property type="entry name" value="Homing_endonucl"/>
</dbReference>
<evidence type="ECO:0000313" key="3">
    <source>
        <dbReference type="Proteomes" id="UP000177494"/>
    </source>
</evidence>
<dbReference type="STRING" id="1802706.A3I32_03015"/>
<name>A0A1F8H585_9BACT</name>
<evidence type="ECO:0000313" key="2">
    <source>
        <dbReference type="EMBL" id="OGN32019.1"/>
    </source>
</evidence>
<proteinExistence type="predicted"/>
<evidence type="ECO:0000259" key="1">
    <source>
        <dbReference type="Pfam" id="PF00961"/>
    </source>
</evidence>
<protein>
    <recommendedName>
        <fullName evidence="1">Homing endonuclease LAGLIDADG domain-containing protein</fullName>
    </recommendedName>
</protein>
<dbReference type="SUPFAM" id="SSF55608">
    <property type="entry name" value="Homing endonucleases"/>
    <property type="match status" value="1"/>
</dbReference>
<dbReference type="GO" id="GO:0004519">
    <property type="term" value="F:endonuclease activity"/>
    <property type="evidence" value="ECO:0007669"/>
    <property type="project" value="InterPro"/>
</dbReference>
<dbReference type="InterPro" id="IPR051289">
    <property type="entry name" value="LAGLIDADG_Endonuclease"/>
</dbReference>